<feature type="domain" description="RST" evidence="6">
    <location>
        <begin position="484"/>
        <end position="555"/>
    </location>
</feature>
<dbReference type="AlphaFoldDB" id="A0A0D9W1K1"/>
<organism evidence="7 8">
    <name type="scientific">Leersia perrieri</name>
    <dbReference type="NCBI Taxonomy" id="77586"/>
    <lineage>
        <taxon>Eukaryota</taxon>
        <taxon>Viridiplantae</taxon>
        <taxon>Streptophyta</taxon>
        <taxon>Embryophyta</taxon>
        <taxon>Tracheophyta</taxon>
        <taxon>Spermatophyta</taxon>
        <taxon>Magnoliopsida</taxon>
        <taxon>Liliopsida</taxon>
        <taxon>Poales</taxon>
        <taxon>Poaceae</taxon>
        <taxon>BOP clade</taxon>
        <taxon>Oryzoideae</taxon>
        <taxon>Oryzeae</taxon>
        <taxon>Oryzinae</taxon>
        <taxon>Leersia</taxon>
    </lineage>
</organism>
<dbReference type="Gene3D" id="3.90.228.10">
    <property type="match status" value="1"/>
</dbReference>
<proteinExistence type="predicted"/>
<evidence type="ECO:0000256" key="4">
    <source>
        <dbReference type="ARBA" id="ARBA00023242"/>
    </source>
</evidence>
<dbReference type="GO" id="GO:0005634">
    <property type="term" value="C:nucleus"/>
    <property type="evidence" value="ECO:0007669"/>
    <property type="project" value="UniProtKB-SubCell"/>
</dbReference>
<dbReference type="Proteomes" id="UP000032180">
    <property type="component" value="Chromosome 3"/>
</dbReference>
<evidence type="ECO:0000259" key="5">
    <source>
        <dbReference type="PROSITE" id="PS51059"/>
    </source>
</evidence>
<dbReference type="STRING" id="77586.A0A0D9W1K1"/>
<dbReference type="eggNOG" id="ENOG502QZEX">
    <property type="taxonomic scope" value="Eukaryota"/>
</dbReference>
<dbReference type="PROSITE" id="PS51059">
    <property type="entry name" value="PARP_CATALYTIC"/>
    <property type="match status" value="1"/>
</dbReference>
<keyword evidence="8" id="KW-1185">Reference proteome</keyword>
<dbReference type="Gramene" id="LPERR03G35410.1">
    <property type="protein sequence ID" value="LPERR03G35410.1"/>
    <property type="gene ID" value="LPERR03G35410"/>
</dbReference>
<dbReference type="HOGENOM" id="CLU_027033_1_0_1"/>
<dbReference type="PANTHER" id="PTHR32263:SF5">
    <property type="entry name" value="INACTIVE POLY [ADP-RIBOSE] POLYMERASE SRO1-RELATED"/>
    <property type="match status" value="1"/>
</dbReference>
<dbReference type="InterPro" id="IPR012317">
    <property type="entry name" value="Poly(ADP-ribose)pol_cat_dom"/>
</dbReference>
<evidence type="ECO:0008006" key="9">
    <source>
        <dbReference type="Google" id="ProtNLM"/>
    </source>
</evidence>
<keyword evidence="3" id="KW-0346">Stress response</keyword>
<dbReference type="Pfam" id="PF23467">
    <property type="entry name" value="WWE_5"/>
    <property type="match status" value="1"/>
</dbReference>
<dbReference type="PANTHER" id="PTHR32263">
    <property type="entry name" value="INACTIVE POLY [ADP-RIBOSE] POLYMERASE SRO4-RELATED"/>
    <property type="match status" value="1"/>
</dbReference>
<sequence length="596" mass="65826">MEQKNAKALVDHVLGPAIRKRKRGGEFSQNDPKQNLALFDGSSGHKKSKIICGANDIERYNNFKISGMPVRVLSYQQGGWRDFPEDVVNLVQQSFKLKSPITSAVFQNRQVLFDFMRMICLDSAMAIDKPIAWIDDHGKCFSPDSCSGVIPSEPLQHGKNEFFKSIHDLSSSYEAHQHDGMSSSAAESSSSASFNVVLSDAQKVNDAVEDKQKVLNEGHEVVGEDKKGHLIHSNGTSDGTMQAPCINQNNGTRPDSAVRNLLFQGLGHLTEKDVIGIYRTPLLDQQGRPRYTLFQEEVQITKSQRGNANERYAWLACTKDTMEEMMMRGALKIANPLQGPTCGVGAHLAPANYSNICAGYSDIDENGILRMMLCRVIMGNVEVVSSGSKQCQPTSESFDSGVDDLQKPKHYIIWDANVHKHIYAEYAVIIKVLSMNNGDSASNISEIRNSGSLDSSTKDDSFHTLASQADQQETCVLGHAPDPRSPSSPWMPFSMLFAAISTKVPRSDMDLVHKYYEEFKRRKISRADLVKQLRQVVGDKLLVSTVLRLQQKLPPMAANEQAPKALGRGGGFADMIGYGVRLSKESSSKCAKMVML</sequence>
<dbReference type="InterPro" id="IPR057823">
    <property type="entry name" value="WWE_RCD1"/>
</dbReference>
<evidence type="ECO:0000313" key="7">
    <source>
        <dbReference type="EnsemblPlants" id="LPERR03G35410.1"/>
    </source>
</evidence>
<comment type="subcellular location">
    <subcellularLocation>
        <location evidence="1">Nucleus</location>
    </subcellularLocation>
</comment>
<accession>A0A0D9W1K1</accession>
<name>A0A0D9W1K1_9ORYZ</name>
<reference evidence="7 8" key="1">
    <citation type="submission" date="2012-08" db="EMBL/GenBank/DDBJ databases">
        <title>Oryza genome evolution.</title>
        <authorList>
            <person name="Wing R.A."/>
        </authorList>
    </citation>
    <scope>NUCLEOTIDE SEQUENCE</scope>
</reference>
<feature type="domain" description="PARP catalytic" evidence="5">
    <location>
        <begin position="235"/>
        <end position="451"/>
    </location>
</feature>
<evidence type="ECO:0000313" key="8">
    <source>
        <dbReference type="Proteomes" id="UP000032180"/>
    </source>
</evidence>
<evidence type="ECO:0000256" key="3">
    <source>
        <dbReference type="ARBA" id="ARBA00023016"/>
    </source>
</evidence>
<evidence type="ECO:0000256" key="2">
    <source>
        <dbReference type="ARBA" id="ARBA00022473"/>
    </source>
</evidence>
<dbReference type="GO" id="GO:0003950">
    <property type="term" value="F:NAD+ poly-ADP-ribosyltransferase activity"/>
    <property type="evidence" value="ECO:0007669"/>
    <property type="project" value="InterPro"/>
</dbReference>
<dbReference type="EnsemblPlants" id="LPERR03G35410.1">
    <property type="protein sequence ID" value="LPERR03G35410.1"/>
    <property type="gene ID" value="LPERR03G35410"/>
</dbReference>
<keyword evidence="2" id="KW-0217">Developmental protein</keyword>
<dbReference type="PROSITE" id="PS51879">
    <property type="entry name" value="RST"/>
    <property type="match status" value="1"/>
</dbReference>
<reference evidence="8" key="2">
    <citation type="submission" date="2013-12" db="EMBL/GenBank/DDBJ databases">
        <authorList>
            <person name="Yu Y."/>
            <person name="Lee S."/>
            <person name="de Baynast K."/>
            <person name="Wissotski M."/>
            <person name="Liu L."/>
            <person name="Talag J."/>
            <person name="Goicoechea J."/>
            <person name="Angelova A."/>
            <person name="Jetty R."/>
            <person name="Kudrna D."/>
            <person name="Golser W."/>
            <person name="Rivera L."/>
            <person name="Zhang J."/>
            <person name="Wing R."/>
        </authorList>
    </citation>
    <scope>NUCLEOTIDE SEQUENCE</scope>
</reference>
<dbReference type="InterPro" id="IPR022003">
    <property type="entry name" value="RST"/>
</dbReference>
<keyword evidence="4" id="KW-0539">Nucleus</keyword>
<evidence type="ECO:0000256" key="1">
    <source>
        <dbReference type="ARBA" id="ARBA00004123"/>
    </source>
</evidence>
<dbReference type="SUPFAM" id="SSF56399">
    <property type="entry name" value="ADP-ribosylation"/>
    <property type="match status" value="1"/>
</dbReference>
<dbReference type="Pfam" id="PF12174">
    <property type="entry name" value="RST"/>
    <property type="match status" value="1"/>
</dbReference>
<evidence type="ECO:0000259" key="6">
    <source>
        <dbReference type="PROSITE" id="PS51879"/>
    </source>
</evidence>
<reference evidence="7" key="3">
    <citation type="submission" date="2015-04" db="UniProtKB">
        <authorList>
            <consortium name="EnsemblPlants"/>
        </authorList>
    </citation>
    <scope>IDENTIFICATION</scope>
</reference>
<protein>
    <recommendedName>
        <fullName evidence="9">PARP</fullName>
    </recommendedName>
</protein>
<dbReference type="InterPro" id="IPR044964">
    <property type="entry name" value="RCD1/SRO1-5"/>
</dbReference>